<protein>
    <submittedName>
        <fullName evidence="1">Uncharacterized protein</fullName>
    </submittedName>
</protein>
<dbReference type="EMBL" id="FO082821">
    <property type="protein sequence ID" value="CCF22095.1"/>
    <property type="molecule type" value="Genomic_DNA"/>
</dbReference>
<dbReference type="AlphaFoldDB" id="L0NM04"/>
<evidence type="ECO:0000313" key="2">
    <source>
        <dbReference type="Proteomes" id="UP000010792"/>
    </source>
</evidence>
<dbReference type="Proteomes" id="UP000010792">
    <property type="component" value="Plasmid NT26_p1"/>
</dbReference>
<proteinExistence type="predicted"/>
<keyword evidence="1" id="KW-0614">Plasmid</keyword>
<sequence length="139" mass="14392">MAAAIGGGRFNLGAPQALASLSGTILGVAVLAQVDRVGSWQIAQQEAGLARLHHFKANIRAIDEALADKAFVLVSIDFNAADMLAIDQAGEEPSCLDAAPPYRAIPEAGLIALTSINSRNADPLLTNAEGVSINHPRLA</sequence>
<name>L0NM04_9HYPH</name>
<accession>L0NM04</accession>
<reference evidence="1 2" key="1">
    <citation type="journal article" date="2013" name="Genome Biol. Evol.">
        <title>Life in an arsenic-containing gold mine: genome and physiology of the autotrophic arsenite-oxidizing bacterium rhizobium sp. NT-26.</title>
        <authorList>
            <person name="Andres J."/>
            <person name="Arsene-Ploetze F."/>
            <person name="Barbe V."/>
            <person name="Brochier-Armanet C."/>
            <person name="Cleiss-Arnold J."/>
            <person name="Coppee J.Y."/>
            <person name="Dillies M.A."/>
            <person name="Geist"/>
            <person name="L"/>
            <person name="Joublin A."/>
            <person name="Koechler S."/>
            <person name="Lassalle F."/>
            <person name="Marchal M."/>
            <person name="Medigue C."/>
            <person name="Muller D."/>
            <person name="Nesme X."/>
            <person name="Plewniak F."/>
            <person name="Proux C."/>
            <person name="Ramirez-Bahena M.H."/>
            <person name="Schenowitz C."/>
            <person name="Sismeiro O."/>
            <person name="Vallenet D."/>
            <person name="Santini J.M."/>
            <person name="Bertin P.N."/>
        </authorList>
    </citation>
    <scope>NUCLEOTIDE SEQUENCE [LARGE SCALE GENOMIC DNA]</scope>
    <source>
        <strain evidence="1 2">NT-26</strain>
        <plasmid evidence="1 2">NT26_p1</plasmid>
    </source>
</reference>
<keyword evidence="2" id="KW-1185">Reference proteome</keyword>
<organism evidence="1 2">
    <name type="scientific">Pseudorhizobium banfieldiae</name>
    <dbReference type="NCBI Taxonomy" id="1125847"/>
    <lineage>
        <taxon>Bacteria</taxon>
        <taxon>Pseudomonadati</taxon>
        <taxon>Pseudomonadota</taxon>
        <taxon>Alphaproteobacteria</taxon>
        <taxon>Hyphomicrobiales</taxon>
        <taxon>Rhizobiaceae</taxon>
        <taxon>Rhizobium/Agrobacterium group</taxon>
        <taxon>Pseudorhizobium</taxon>
    </lineage>
</organism>
<evidence type="ECO:0000313" key="1">
    <source>
        <dbReference type="EMBL" id="CCF22095.1"/>
    </source>
</evidence>
<geneLocation type="plasmid" evidence="1 2">
    <name>NT26_p1</name>
</geneLocation>
<dbReference type="KEGG" id="rht:NT26_p10070"/>
<gene>
    <name evidence="1" type="ORF">NT26_p10070</name>
</gene>